<feature type="non-terminal residue" evidence="1">
    <location>
        <position position="1"/>
    </location>
</feature>
<dbReference type="OrthoDB" id="2353549at2759"/>
<dbReference type="EMBL" id="CAJVPQ010019237">
    <property type="protein sequence ID" value="CAG8753513.1"/>
    <property type="molecule type" value="Genomic_DNA"/>
</dbReference>
<dbReference type="Proteomes" id="UP000789570">
    <property type="component" value="Unassembled WGS sequence"/>
</dbReference>
<comment type="caution">
    <text evidence="1">The sequence shown here is derived from an EMBL/GenBank/DDBJ whole genome shotgun (WGS) entry which is preliminary data.</text>
</comment>
<accession>A0A9N9IZY3</accession>
<dbReference type="PANTHER" id="PTHR35385">
    <property type="entry name" value="PROTEIN B, PUTATIVE-RELATED-RELATED"/>
    <property type="match status" value="1"/>
</dbReference>
<protein>
    <submittedName>
        <fullName evidence="1">9471_t:CDS:1</fullName>
    </submittedName>
</protein>
<keyword evidence="2" id="KW-1185">Reference proteome</keyword>
<dbReference type="PANTHER" id="PTHR35385:SF2">
    <property type="entry name" value="PROTEIN B, PUTATIVE-RELATED"/>
    <property type="match status" value="1"/>
</dbReference>
<dbReference type="AlphaFoldDB" id="A0A9N9IZY3"/>
<organism evidence="1 2">
    <name type="scientific">Funneliformis caledonium</name>
    <dbReference type="NCBI Taxonomy" id="1117310"/>
    <lineage>
        <taxon>Eukaryota</taxon>
        <taxon>Fungi</taxon>
        <taxon>Fungi incertae sedis</taxon>
        <taxon>Mucoromycota</taxon>
        <taxon>Glomeromycotina</taxon>
        <taxon>Glomeromycetes</taxon>
        <taxon>Glomerales</taxon>
        <taxon>Glomeraceae</taxon>
        <taxon>Funneliformis</taxon>
    </lineage>
</organism>
<proteinExistence type="predicted"/>
<name>A0A9N9IZY3_9GLOM</name>
<feature type="non-terminal residue" evidence="1">
    <location>
        <position position="173"/>
    </location>
</feature>
<evidence type="ECO:0000313" key="1">
    <source>
        <dbReference type="EMBL" id="CAG8753513.1"/>
    </source>
</evidence>
<gene>
    <name evidence="1" type="ORF">FCALED_LOCUS16454</name>
</gene>
<evidence type="ECO:0000313" key="2">
    <source>
        <dbReference type="Proteomes" id="UP000789570"/>
    </source>
</evidence>
<sequence>VNIRYMHNHMINSAKSLSFRHVNEEVREELLNLFKDEYRKVMLGSRNGESMFERLAEVVKNYNDSDQGKAILQAYDTRIGKAFILSSFELLNTSITLLYTSCTVGALPLGLFITSDELEVTLERAINMLKIILSSYAFYGCGPQTGPILFLTDDSSAERNALELCYPKGFCLL</sequence>
<reference evidence="1" key="1">
    <citation type="submission" date="2021-06" db="EMBL/GenBank/DDBJ databases">
        <authorList>
            <person name="Kallberg Y."/>
            <person name="Tangrot J."/>
            <person name="Rosling A."/>
        </authorList>
    </citation>
    <scope>NUCLEOTIDE SEQUENCE</scope>
    <source>
        <strain evidence="1">UK204</strain>
    </source>
</reference>